<evidence type="ECO:0000313" key="3">
    <source>
        <dbReference type="Proteomes" id="UP001501508"/>
    </source>
</evidence>
<evidence type="ECO:0000313" key="2">
    <source>
        <dbReference type="EMBL" id="GAA4443330.1"/>
    </source>
</evidence>
<evidence type="ECO:0000259" key="1">
    <source>
        <dbReference type="Pfam" id="PF01872"/>
    </source>
</evidence>
<dbReference type="InterPro" id="IPR002734">
    <property type="entry name" value="RibDG_C"/>
</dbReference>
<dbReference type="RefSeq" id="WP_345030983.1">
    <property type="nucleotide sequence ID" value="NZ_BAABEY010000029.1"/>
</dbReference>
<dbReference type="PANTHER" id="PTHR38011:SF12">
    <property type="entry name" value="BIFUNCTIONAL DEAMINASE-REDUCTASE DOMAIN PROTEIN"/>
    <property type="match status" value="1"/>
</dbReference>
<protein>
    <submittedName>
        <fullName evidence="2">Dihydrofolate reductase family protein</fullName>
    </submittedName>
</protein>
<proteinExistence type="predicted"/>
<accession>A0ABP8M2K8</accession>
<dbReference type="PANTHER" id="PTHR38011">
    <property type="entry name" value="DIHYDROFOLATE REDUCTASE FAMILY PROTEIN (AFU_ORTHOLOGUE AFUA_8G06820)"/>
    <property type="match status" value="1"/>
</dbReference>
<comment type="caution">
    <text evidence="2">The sequence shown here is derived from an EMBL/GenBank/DDBJ whole genome shotgun (WGS) entry which is preliminary data.</text>
</comment>
<organism evidence="2 3">
    <name type="scientific">Ravibacter arvi</name>
    <dbReference type="NCBI Taxonomy" id="2051041"/>
    <lineage>
        <taxon>Bacteria</taxon>
        <taxon>Pseudomonadati</taxon>
        <taxon>Bacteroidota</taxon>
        <taxon>Cytophagia</taxon>
        <taxon>Cytophagales</taxon>
        <taxon>Spirosomataceae</taxon>
        <taxon>Ravibacter</taxon>
    </lineage>
</organism>
<dbReference type="SUPFAM" id="SSF53597">
    <property type="entry name" value="Dihydrofolate reductase-like"/>
    <property type="match status" value="1"/>
</dbReference>
<gene>
    <name evidence="2" type="ORF">GCM10023091_31720</name>
</gene>
<dbReference type="Pfam" id="PF01872">
    <property type="entry name" value="RibD_C"/>
    <property type="match status" value="1"/>
</dbReference>
<dbReference type="EMBL" id="BAABEY010000029">
    <property type="protein sequence ID" value="GAA4443330.1"/>
    <property type="molecule type" value="Genomic_DNA"/>
</dbReference>
<dbReference type="Proteomes" id="UP001501508">
    <property type="component" value="Unassembled WGS sequence"/>
</dbReference>
<dbReference type="Gene3D" id="3.40.430.10">
    <property type="entry name" value="Dihydrofolate Reductase, subunit A"/>
    <property type="match status" value="1"/>
</dbReference>
<dbReference type="InterPro" id="IPR050765">
    <property type="entry name" value="Riboflavin_Biosynth_HTPR"/>
</dbReference>
<keyword evidence="3" id="KW-1185">Reference proteome</keyword>
<reference evidence="3" key="1">
    <citation type="journal article" date="2019" name="Int. J. Syst. Evol. Microbiol.">
        <title>The Global Catalogue of Microorganisms (GCM) 10K type strain sequencing project: providing services to taxonomists for standard genome sequencing and annotation.</title>
        <authorList>
            <consortium name="The Broad Institute Genomics Platform"/>
            <consortium name="The Broad Institute Genome Sequencing Center for Infectious Disease"/>
            <person name="Wu L."/>
            <person name="Ma J."/>
        </authorList>
    </citation>
    <scope>NUCLEOTIDE SEQUENCE [LARGE SCALE GENOMIC DNA]</scope>
    <source>
        <strain evidence="3">JCM 31920</strain>
    </source>
</reference>
<dbReference type="InterPro" id="IPR024072">
    <property type="entry name" value="DHFR-like_dom_sf"/>
</dbReference>
<sequence length="232" mass="25423">MAENKKDGGDAGQGAGTRVRVESFTISLDGYGAGTDQSLDSPLGIGGESLHEWVTSTRSWRQMHEQAGGSEGVDNDFAMRGNENIGAWIIGRNMFGPVRGPWPDERWKGWWGDNPPYHVPVYVLTHYARPPLEMEGGTTFYFVTEGIHAALDRAREAAIGKDIRIGGGADTIQQYLREGLIDELHIAIAPTLLGKGEGLFGKVDWHKAGYECTRFGASEKAMHIILQRKPDA</sequence>
<name>A0ABP8M2K8_9BACT</name>
<feature type="domain" description="Bacterial bifunctional deaminase-reductase C-terminal" evidence="1">
    <location>
        <begin position="24"/>
        <end position="207"/>
    </location>
</feature>